<evidence type="ECO:0000256" key="2">
    <source>
        <dbReference type="PROSITE-ProRule" id="PRU00169"/>
    </source>
</evidence>
<dbReference type="Proteomes" id="UP001183585">
    <property type="component" value="Unassembled WGS sequence"/>
</dbReference>
<dbReference type="CDD" id="cd00383">
    <property type="entry name" value="trans_reg_C"/>
    <property type="match status" value="1"/>
</dbReference>
<feature type="DNA-binding region" description="OmpR/PhoB-type" evidence="3">
    <location>
        <begin position="141"/>
        <end position="240"/>
    </location>
</feature>
<feature type="domain" description="Response regulatory" evidence="4">
    <location>
        <begin position="18"/>
        <end position="131"/>
    </location>
</feature>
<dbReference type="EMBL" id="JAVDYE010000001">
    <property type="protein sequence ID" value="MDR7382235.1"/>
    <property type="molecule type" value="Genomic_DNA"/>
</dbReference>
<dbReference type="Pfam" id="PF00072">
    <property type="entry name" value="Response_reg"/>
    <property type="match status" value="1"/>
</dbReference>
<dbReference type="InterPro" id="IPR001789">
    <property type="entry name" value="Sig_transdc_resp-reg_receiver"/>
</dbReference>
<gene>
    <name evidence="6" type="ORF">J2S48_001750</name>
</gene>
<dbReference type="InterPro" id="IPR001867">
    <property type="entry name" value="OmpR/PhoB-type_DNA-bd"/>
</dbReference>
<comment type="caution">
    <text evidence="6">The sequence shown here is derived from an EMBL/GenBank/DDBJ whole genome shotgun (WGS) entry which is preliminary data.</text>
</comment>
<keyword evidence="2" id="KW-0597">Phosphoprotein</keyword>
<proteinExistence type="predicted"/>
<feature type="modified residue" description="4-aspartylphosphate" evidence="2">
    <location>
        <position position="67"/>
    </location>
</feature>
<dbReference type="Gene3D" id="6.10.250.690">
    <property type="match status" value="1"/>
</dbReference>
<evidence type="ECO:0000256" key="1">
    <source>
        <dbReference type="ARBA" id="ARBA00023125"/>
    </source>
</evidence>
<name>A0ABU2CLM3_9MICO</name>
<dbReference type="InterPro" id="IPR011006">
    <property type="entry name" value="CheY-like_superfamily"/>
</dbReference>
<keyword evidence="7" id="KW-1185">Reference proteome</keyword>
<dbReference type="Pfam" id="PF00486">
    <property type="entry name" value="Trans_reg_C"/>
    <property type="match status" value="1"/>
</dbReference>
<evidence type="ECO:0000256" key="3">
    <source>
        <dbReference type="PROSITE-ProRule" id="PRU01091"/>
    </source>
</evidence>
<dbReference type="PANTHER" id="PTHR48111:SF50">
    <property type="entry name" value="KDP OPERON TRANSCRIPTIONAL REGULATORY PROTEIN KDPE"/>
    <property type="match status" value="1"/>
</dbReference>
<dbReference type="RefSeq" id="WP_274993496.1">
    <property type="nucleotide sequence ID" value="NZ_JAJQQP010000004.1"/>
</dbReference>
<evidence type="ECO:0000259" key="4">
    <source>
        <dbReference type="PROSITE" id="PS50110"/>
    </source>
</evidence>
<dbReference type="PANTHER" id="PTHR48111">
    <property type="entry name" value="REGULATOR OF RPOS"/>
    <property type="match status" value="1"/>
</dbReference>
<keyword evidence="1 3" id="KW-0238">DNA-binding</keyword>
<dbReference type="InterPro" id="IPR039420">
    <property type="entry name" value="WalR-like"/>
</dbReference>
<evidence type="ECO:0000259" key="5">
    <source>
        <dbReference type="PROSITE" id="PS51755"/>
    </source>
</evidence>
<evidence type="ECO:0000313" key="7">
    <source>
        <dbReference type="Proteomes" id="UP001183585"/>
    </source>
</evidence>
<dbReference type="SMART" id="SM00448">
    <property type="entry name" value="REC"/>
    <property type="match status" value="1"/>
</dbReference>
<protein>
    <submittedName>
        <fullName evidence="6">Two-component system KDP operon response regulator KdpE</fullName>
    </submittedName>
</protein>
<reference evidence="6 7" key="1">
    <citation type="submission" date="2023-07" db="EMBL/GenBank/DDBJ databases">
        <title>Sequencing the genomes of 1000 actinobacteria strains.</title>
        <authorList>
            <person name="Klenk H.-P."/>
        </authorList>
    </citation>
    <scope>NUCLEOTIDE SEQUENCE [LARGE SCALE GENOMIC DNA]</scope>
    <source>
        <strain evidence="6 7">DSM 45554</strain>
    </source>
</reference>
<dbReference type="SMART" id="SM00862">
    <property type="entry name" value="Trans_reg_C"/>
    <property type="match status" value="1"/>
</dbReference>
<dbReference type="Gene3D" id="3.40.50.2300">
    <property type="match status" value="1"/>
</dbReference>
<dbReference type="InterPro" id="IPR036388">
    <property type="entry name" value="WH-like_DNA-bd_sf"/>
</dbReference>
<evidence type="ECO:0000313" key="6">
    <source>
        <dbReference type="EMBL" id="MDR7382235.1"/>
    </source>
</evidence>
<feature type="domain" description="OmpR/PhoB-type" evidence="5">
    <location>
        <begin position="141"/>
        <end position="240"/>
    </location>
</feature>
<sequence>MSTELDGGGERAAASGNRVLVVDDDAALARALAINLRAHGWDVTVAPTGAAGLDAVSSARPDVVLLDLGLPDMPGLDVIAGIRGWTRVPIVVLSARQLGDDKVDALDAGADDYVTKPFAMNELLARLRAAVRRAEPAQAEEPVVTAGELRIDLARRQVSRAGAGVRLSPTEWALLEVLVRNRGRLVDRKLLLHEVWGPAYSTETNYLRVYTAQLRRKLERDPSHPRHILTHPGAGYRFEV</sequence>
<accession>A0ABU2CLM3</accession>
<dbReference type="Gene3D" id="1.10.10.10">
    <property type="entry name" value="Winged helix-like DNA-binding domain superfamily/Winged helix DNA-binding domain"/>
    <property type="match status" value="1"/>
</dbReference>
<dbReference type="PROSITE" id="PS51755">
    <property type="entry name" value="OMPR_PHOB"/>
    <property type="match status" value="1"/>
</dbReference>
<dbReference type="PROSITE" id="PS50110">
    <property type="entry name" value="RESPONSE_REGULATORY"/>
    <property type="match status" value="1"/>
</dbReference>
<organism evidence="6 7">
    <name type="scientific">Promicromonospora iranensis</name>
    <dbReference type="NCBI Taxonomy" id="1105144"/>
    <lineage>
        <taxon>Bacteria</taxon>
        <taxon>Bacillati</taxon>
        <taxon>Actinomycetota</taxon>
        <taxon>Actinomycetes</taxon>
        <taxon>Micrococcales</taxon>
        <taxon>Promicromonosporaceae</taxon>
        <taxon>Promicromonospora</taxon>
    </lineage>
</organism>
<dbReference type="SUPFAM" id="SSF52172">
    <property type="entry name" value="CheY-like"/>
    <property type="match status" value="1"/>
</dbReference>